<dbReference type="InterPro" id="IPR000551">
    <property type="entry name" value="MerR-type_HTH_dom"/>
</dbReference>
<dbReference type="Proteomes" id="UP001432000">
    <property type="component" value="Chromosome"/>
</dbReference>
<dbReference type="InterPro" id="IPR011256">
    <property type="entry name" value="Reg_factor_effector_dom_sf"/>
</dbReference>
<dbReference type="SUPFAM" id="SSF46955">
    <property type="entry name" value="Putative DNA-binding domain"/>
    <property type="match status" value="1"/>
</dbReference>
<dbReference type="Pfam" id="PF06445">
    <property type="entry name" value="GyrI-like"/>
    <property type="match status" value="1"/>
</dbReference>
<accession>A0ABZ2PIS8</accession>
<keyword evidence="4" id="KW-1185">Reference proteome</keyword>
<dbReference type="InterPro" id="IPR047057">
    <property type="entry name" value="MerR_fam"/>
</dbReference>
<gene>
    <name evidence="3" type="ORF">WDS16_27850</name>
</gene>
<name>A0ABZ2PIS8_9NOCA</name>
<feature type="domain" description="HTH merR-type" evidence="2">
    <location>
        <begin position="4"/>
        <end position="74"/>
    </location>
</feature>
<dbReference type="InterPro" id="IPR009061">
    <property type="entry name" value="DNA-bd_dom_put_sf"/>
</dbReference>
<evidence type="ECO:0000256" key="1">
    <source>
        <dbReference type="ARBA" id="ARBA00023125"/>
    </source>
</evidence>
<dbReference type="PROSITE" id="PS50937">
    <property type="entry name" value="HTH_MERR_2"/>
    <property type="match status" value="1"/>
</dbReference>
<dbReference type="EMBL" id="CP147846">
    <property type="protein sequence ID" value="WXG68939.1"/>
    <property type="molecule type" value="Genomic_DNA"/>
</dbReference>
<evidence type="ECO:0000313" key="3">
    <source>
        <dbReference type="EMBL" id="WXG68939.1"/>
    </source>
</evidence>
<dbReference type="SMART" id="SM00422">
    <property type="entry name" value="HTH_MERR"/>
    <property type="match status" value="1"/>
</dbReference>
<dbReference type="PANTHER" id="PTHR30204:SF97">
    <property type="entry name" value="MERR FAMILY REGULATORY PROTEIN"/>
    <property type="match status" value="1"/>
</dbReference>
<dbReference type="SUPFAM" id="SSF55136">
    <property type="entry name" value="Probable bacterial effector-binding domain"/>
    <property type="match status" value="1"/>
</dbReference>
<dbReference type="RefSeq" id="WP_338889462.1">
    <property type="nucleotide sequence ID" value="NZ_CP147846.1"/>
</dbReference>
<evidence type="ECO:0000313" key="4">
    <source>
        <dbReference type="Proteomes" id="UP001432000"/>
    </source>
</evidence>
<dbReference type="Gene3D" id="3.20.80.10">
    <property type="entry name" value="Regulatory factor, effector binding domain"/>
    <property type="match status" value="1"/>
</dbReference>
<dbReference type="InterPro" id="IPR010499">
    <property type="entry name" value="AraC_E-bd"/>
</dbReference>
<dbReference type="CDD" id="cd01107">
    <property type="entry name" value="HTH_BmrR"/>
    <property type="match status" value="1"/>
</dbReference>
<dbReference type="InterPro" id="IPR029442">
    <property type="entry name" value="GyrI-like"/>
</dbReference>
<dbReference type="SMART" id="SM00871">
    <property type="entry name" value="AraC_E_bind"/>
    <property type="match status" value="1"/>
</dbReference>
<reference evidence="3 4" key="1">
    <citation type="submission" date="2024-03" db="EMBL/GenBank/DDBJ databases">
        <title>Natural products discovery in diverse microorganisms through a two-stage MS feature dereplication strategy.</title>
        <authorList>
            <person name="Zhang R."/>
        </authorList>
    </citation>
    <scope>NUCLEOTIDE SEQUENCE [LARGE SCALE GENOMIC DNA]</scope>
    <source>
        <strain evidence="3 4">18930</strain>
    </source>
</reference>
<proteinExistence type="predicted"/>
<keyword evidence="1" id="KW-0238">DNA-binding</keyword>
<organism evidence="3 4">
    <name type="scientific">Rhodococcus sovatensis</name>
    <dbReference type="NCBI Taxonomy" id="1805840"/>
    <lineage>
        <taxon>Bacteria</taxon>
        <taxon>Bacillati</taxon>
        <taxon>Actinomycetota</taxon>
        <taxon>Actinomycetes</taxon>
        <taxon>Mycobacteriales</taxon>
        <taxon>Nocardiaceae</taxon>
        <taxon>Rhodococcus</taxon>
    </lineage>
</organism>
<protein>
    <submittedName>
        <fullName evidence="3">MerR family transcriptional regulator</fullName>
    </submittedName>
</protein>
<dbReference type="Pfam" id="PF13411">
    <property type="entry name" value="MerR_1"/>
    <property type="match status" value="1"/>
</dbReference>
<dbReference type="Gene3D" id="1.10.1660.10">
    <property type="match status" value="1"/>
</dbReference>
<dbReference type="PANTHER" id="PTHR30204">
    <property type="entry name" value="REDOX-CYCLING DRUG-SENSING TRANSCRIPTIONAL ACTIVATOR SOXR"/>
    <property type="match status" value="1"/>
</dbReference>
<evidence type="ECO:0000259" key="2">
    <source>
        <dbReference type="PROSITE" id="PS50937"/>
    </source>
</evidence>
<sequence>MASVMTIGDFSQASRLSAKTLRFYHHAGLLLPASIDPSNGYRLYSTDQIADAQVIRQLRALSVPVEEIRSILSASDVATRNDLIAAHLERMEAELEATRAAVRSLRGLLEYAPTPLVVEHRSVPATPVLVIRETIDLPNLGDWYTSALAELDALSRTGPLRAVGPKGGIWHTDLFLHERGDAALFYPIASPDDHGTPHGRVQAEILPAVDLAVATHRGPDETIRQTYGALGAYVAEHEIGIGGPIRENYLADAVTEIGWPIFRTGR</sequence>